<feature type="transmembrane region" description="Helical" evidence="2">
    <location>
        <begin position="218"/>
        <end position="240"/>
    </location>
</feature>
<feature type="transmembrane region" description="Helical" evidence="2">
    <location>
        <begin position="192"/>
        <end position="211"/>
    </location>
</feature>
<organism evidence="3 4">
    <name type="scientific">Capillimicrobium parvum</name>
    <dbReference type="NCBI Taxonomy" id="2884022"/>
    <lineage>
        <taxon>Bacteria</taxon>
        <taxon>Bacillati</taxon>
        <taxon>Actinomycetota</taxon>
        <taxon>Thermoleophilia</taxon>
        <taxon>Solirubrobacterales</taxon>
        <taxon>Capillimicrobiaceae</taxon>
        <taxon>Capillimicrobium</taxon>
    </lineage>
</organism>
<protein>
    <submittedName>
        <fullName evidence="3">Uncharacterized protein</fullName>
    </submittedName>
</protein>
<dbReference type="EMBL" id="CP087164">
    <property type="protein sequence ID" value="UGS37811.1"/>
    <property type="molecule type" value="Genomic_DNA"/>
</dbReference>
<feature type="transmembrane region" description="Helical" evidence="2">
    <location>
        <begin position="65"/>
        <end position="96"/>
    </location>
</feature>
<proteinExistence type="predicted"/>
<name>A0A9E6Y0Q4_9ACTN</name>
<evidence type="ECO:0000256" key="1">
    <source>
        <dbReference type="SAM" id="MobiDB-lite"/>
    </source>
</evidence>
<dbReference type="AlphaFoldDB" id="A0A9E6Y0Q4"/>
<accession>A0A9E6Y0Q4</accession>
<sequence length="314" mass="31179">MDHEIAIGLVIAIASAITLNWAYVQEHDAASGMPPLSLRHPVRSVSLLFSSRAWLKGLAGEVTGFALYVVALALAPLSLVQSMSAGGIAVLAYFSARSQGRSTTTREQVGVGVSLLGLVALGVSLAASTGDESHGTFAAVGAWLAISATVALLSVLASSRIGKGVGYAMAAGILLASGDISVKTAFEGGWHYVFLATAALGYSVGTILLQIAYQHTRALTAAGIATLLTNALPIAAATTILGEDIPSGPLGAVRVLSFVAVIGGAVLLARGTPEAASPARAVTVSGDPPPGGATAGPPVAAARDAPPGEAPAGS</sequence>
<dbReference type="PANTHER" id="PTHR40761">
    <property type="entry name" value="CONSERVED INTEGRAL MEMBRANE ALANINE VALINE AND LEUCINE RICH PROTEIN-RELATED"/>
    <property type="match status" value="1"/>
</dbReference>
<feature type="transmembrane region" description="Helical" evidence="2">
    <location>
        <begin position="108"/>
        <end position="130"/>
    </location>
</feature>
<evidence type="ECO:0000313" key="3">
    <source>
        <dbReference type="EMBL" id="UGS37811.1"/>
    </source>
</evidence>
<dbReference type="KEGG" id="sbae:DSM104329_04232"/>
<keyword evidence="4" id="KW-1185">Reference proteome</keyword>
<dbReference type="RefSeq" id="WP_259311854.1">
    <property type="nucleotide sequence ID" value="NZ_CP087164.1"/>
</dbReference>
<feature type="region of interest" description="Disordered" evidence="1">
    <location>
        <begin position="274"/>
        <end position="314"/>
    </location>
</feature>
<dbReference type="Proteomes" id="UP001162834">
    <property type="component" value="Chromosome"/>
</dbReference>
<dbReference type="PANTHER" id="PTHR40761:SF1">
    <property type="entry name" value="CONSERVED INTEGRAL MEMBRANE ALANINE VALINE AND LEUCINE RICH PROTEIN-RELATED"/>
    <property type="match status" value="1"/>
</dbReference>
<feature type="transmembrane region" description="Helical" evidence="2">
    <location>
        <begin position="252"/>
        <end position="270"/>
    </location>
</feature>
<keyword evidence="2" id="KW-0812">Transmembrane</keyword>
<feature type="transmembrane region" description="Helical" evidence="2">
    <location>
        <begin position="164"/>
        <end position="186"/>
    </location>
</feature>
<keyword evidence="2" id="KW-1133">Transmembrane helix</keyword>
<evidence type="ECO:0000256" key="2">
    <source>
        <dbReference type="SAM" id="Phobius"/>
    </source>
</evidence>
<feature type="transmembrane region" description="Helical" evidence="2">
    <location>
        <begin position="136"/>
        <end position="157"/>
    </location>
</feature>
<feature type="transmembrane region" description="Helical" evidence="2">
    <location>
        <begin position="5"/>
        <end position="24"/>
    </location>
</feature>
<feature type="compositionally biased region" description="Low complexity" evidence="1">
    <location>
        <begin position="295"/>
        <end position="307"/>
    </location>
</feature>
<reference evidence="3" key="1">
    <citation type="journal article" date="2022" name="Int. J. Syst. Evol. Microbiol.">
        <title>Pseudomonas aegrilactucae sp. nov. and Pseudomonas morbosilactucae sp. nov., pathogens causing bacterial rot of lettuce in Japan.</title>
        <authorList>
            <person name="Sawada H."/>
            <person name="Fujikawa T."/>
            <person name="Satou M."/>
        </authorList>
    </citation>
    <scope>NUCLEOTIDE SEQUENCE</scope>
    <source>
        <strain evidence="3">0166_1</strain>
    </source>
</reference>
<gene>
    <name evidence="3" type="ORF">DSM104329_04232</name>
</gene>
<evidence type="ECO:0000313" key="4">
    <source>
        <dbReference type="Proteomes" id="UP001162834"/>
    </source>
</evidence>
<keyword evidence="2" id="KW-0472">Membrane</keyword>